<dbReference type="RefSeq" id="WP_277816562.1">
    <property type="nucleotide sequence ID" value="NZ_BAABCO010000003.1"/>
</dbReference>
<evidence type="ECO:0000313" key="2">
    <source>
        <dbReference type="Proteomes" id="UP000549113"/>
    </source>
</evidence>
<gene>
    <name evidence="1" type="ORF">BKA10_000416</name>
</gene>
<keyword evidence="2" id="KW-1185">Reference proteome</keyword>
<dbReference type="AlphaFoldDB" id="A0AA40SLX7"/>
<proteinExistence type="predicted"/>
<sequence length="41" mass="4234">MNLIAAGRFSVELGPQFALADAAEAHRAVEAGVDGKVVRVP</sequence>
<protein>
    <recommendedName>
        <fullName evidence="3">Zinc-binding dehydrogenase</fullName>
    </recommendedName>
</protein>
<accession>A0AA40SLX7</accession>
<dbReference type="EMBL" id="JACIFH010000001">
    <property type="protein sequence ID" value="MBB4138622.1"/>
    <property type="molecule type" value="Genomic_DNA"/>
</dbReference>
<dbReference type="Proteomes" id="UP000549113">
    <property type="component" value="Unassembled WGS sequence"/>
</dbReference>
<evidence type="ECO:0008006" key="3">
    <source>
        <dbReference type="Google" id="ProtNLM"/>
    </source>
</evidence>
<evidence type="ECO:0000313" key="1">
    <source>
        <dbReference type="EMBL" id="MBB4138622.1"/>
    </source>
</evidence>
<comment type="caution">
    <text evidence="1">The sequence shown here is derived from an EMBL/GenBank/DDBJ whole genome shotgun (WGS) entry which is preliminary data.</text>
</comment>
<organism evidence="1 2">
    <name type="scientific">Microbacterium invictum</name>
    <dbReference type="NCBI Taxonomy" id="515415"/>
    <lineage>
        <taxon>Bacteria</taxon>
        <taxon>Bacillati</taxon>
        <taxon>Actinomycetota</taxon>
        <taxon>Actinomycetes</taxon>
        <taxon>Micrococcales</taxon>
        <taxon>Microbacteriaceae</taxon>
        <taxon>Microbacterium</taxon>
    </lineage>
</organism>
<reference evidence="1 2" key="1">
    <citation type="submission" date="2020-08" db="EMBL/GenBank/DDBJ databases">
        <title>Sequencing the genomes of 1000 actinobacteria strains.</title>
        <authorList>
            <person name="Klenk H.-P."/>
        </authorList>
    </citation>
    <scope>NUCLEOTIDE SEQUENCE [LARGE SCALE GENOMIC DNA]</scope>
    <source>
        <strain evidence="1 2">DSM 19600</strain>
    </source>
</reference>
<name>A0AA40SLX7_9MICO</name>